<accession>M1UUD7</accession>
<dbReference type="HAMAP" id="MF_00909">
    <property type="entry name" value="FtsZ"/>
    <property type="match status" value="1"/>
</dbReference>
<sequence>MSGGGCPGTLHHRMQSCIASRGLAPAVPDRSHTQKTPFVTTVYRDIRARVRTAGDLAATRAHSDLFLALFARLAKNMPDFAFVTTVHHKFNTHSHTVCRNKSKSRCRKGLANVESLLDAHGDGLEQRPTPQSVLAHKALRAGQVGLSSSSRSDYQQKPVDTDTPPCVVKVFGVGGGGCNAISRMLEDGEFRGVRFAIANTDHQALIEFKKKYILYTQNAVLETVVPLGESICRGLGAGGNPEVGCAAAEESHDRIAQAIGVGTDLLFITAGMGGGTGTGAAPVVARIAKSLGALTVGVVTKPFSFEGRHRMQQALDGVAALRENVDTLIVVSNDRLMHVVPKNMPLKRAFRVADDVLKNGVRGISELITRPGLINVDFADVRSVMAEKGYALLGLGTGSGERRAKEAALAAVSSPLLDFPLNSAKGAVFNICGGPDMTLSEVNQCAEVIFQHLDPDASIIFGATVDPTLGPRADISVTVVATGFAS</sequence>
<proteinExistence type="inferred from homology"/>
<name>M1UUD7_CYAM1</name>
<dbReference type="SMART" id="SM00865">
    <property type="entry name" value="Tubulin_C"/>
    <property type="match status" value="1"/>
</dbReference>
<dbReference type="InterPro" id="IPR024757">
    <property type="entry name" value="FtsZ_C"/>
</dbReference>
<dbReference type="SUPFAM" id="SSF52490">
    <property type="entry name" value="Tubulin nucleotide-binding domain-like"/>
    <property type="match status" value="1"/>
</dbReference>
<comment type="similarity">
    <text evidence="1">Belongs to the FtsZ family.</text>
</comment>
<dbReference type="InterPro" id="IPR045061">
    <property type="entry name" value="FtsZ/CetZ"/>
</dbReference>
<dbReference type="GO" id="GO:0003924">
    <property type="term" value="F:GTPase activity"/>
    <property type="evidence" value="ECO:0007669"/>
    <property type="project" value="InterPro"/>
</dbReference>
<dbReference type="PANTHER" id="PTHR30314">
    <property type="entry name" value="CELL DIVISION PROTEIN FTSZ-RELATED"/>
    <property type="match status" value="1"/>
</dbReference>
<keyword evidence="2" id="KW-0547">Nucleotide-binding</keyword>
<dbReference type="OMA" id="FKFEGRQ"/>
<protein>
    <submittedName>
        <fullName evidence="6">Plastid division protein FtsZ2-2</fullName>
    </submittedName>
</protein>
<dbReference type="Pfam" id="PF00091">
    <property type="entry name" value="Tubulin"/>
    <property type="match status" value="1"/>
</dbReference>
<dbReference type="CDD" id="cd02201">
    <property type="entry name" value="FtsZ_type1"/>
    <property type="match status" value="1"/>
</dbReference>
<feature type="domain" description="Tubulin/FtsZ GTPase" evidence="4">
    <location>
        <begin position="167"/>
        <end position="372"/>
    </location>
</feature>
<dbReference type="GO" id="GO:0005737">
    <property type="term" value="C:cytoplasm"/>
    <property type="evidence" value="ECO:0007669"/>
    <property type="project" value="TreeGrafter"/>
</dbReference>
<dbReference type="InterPro" id="IPR020805">
    <property type="entry name" value="Cell_div_FtsZ_CS"/>
</dbReference>
<dbReference type="GO" id="GO:0048285">
    <property type="term" value="P:organelle fission"/>
    <property type="evidence" value="ECO:0007669"/>
    <property type="project" value="TreeGrafter"/>
</dbReference>
<dbReference type="GeneID" id="16995612"/>
<evidence type="ECO:0000256" key="3">
    <source>
        <dbReference type="ARBA" id="ARBA00023134"/>
    </source>
</evidence>
<dbReference type="eggNOG" id="ENOG502QRFN">
    <property type="taxonomic scope" value="Eukaryota"/>
</dbReference>
<feature type="domain" description="Tubulin/FtsZ 2-layer sandwich" evidence="5">
    <location>
        <begin position="374"/>
        <end position="486"/>
    </location>
</feature>
<dbReference type="GO" id="GO:0005525">
    <property type="term" value="F:GTP binding"/>
    <property type="evidence" value="ECO:0007669"/>
    <property type="project" value="UniProtKB-KW"/>
</dbReference>
<dbReference type="Gramene" id="CMO089CT">
    <property type="protein sequence ID" value="CMO089CT"/>
    <property type="gene ID" value="CMO089C"/>
</dbReference>
<dbReference type="GO" id="GO:0032153">
    <property type="term" value="C:cell division site"/>
    <property type="evidence" value="ECO:0007669"/>
    <property type="project" value="TreeGrafter"/>
</dbReference>
<dbReference type="InterPro" id="IPR000158">
    <property type="entry name" value="Cell_div_FtsZ"/>
</dbReference>
<dbReference type="PANTHER" id="PTHR30314:SF3">
    <property type="entry name" value="MITOCHONDRIAL DIVISION PROTEIN FSZA"/>
    <property type="match status" value="1"/>
</dbReference>
<organism evidence="6 7">
    <name type="scientific">Cyanidioschyzon merolae (strain NIES-3377 / 10D)</name>
    <name type="common">Unicellular red alga</name>
    <dbReference type="NCBI Taxonomy" id="280699"/>
    <lineage>
        <taxon>Eukaryota</taxon>
        <taxon>Rhodophyta</taxon>
        <taxon>Bangiophyceae</taxon>
        <taxon>Cyanidiales</taxon>
        <taxon>Cyanidiaceae</taxon>
        <taxon>Cyanidioschyzon</taxon>
    </lineage>
</organism>
<dbReference type="Proteomes" id="UP000007014">
    <property type="component" value="Chromosome 15"/>
</dbReference>
<dbReference type="SMR" id="M1UUD7"/>
<dbReference type="OrthoDB" id="70257at2759"/>
<dbReference type="HOGENOM" id="CLU_561854_0_0_1"/>
<dbReference type="RefSeq" id="XP_005537502.1">
    <property type="nucleotide sequence ID" value="XM_005537445.1"/>
</dbReference>
<dbReference type="KEGG" id="cme:CYME_CMO089C"/>
<dbReference type="Gene3D" id="3.40.50.1440">
    <property type="entry name" value="Tubulin/FtsZ, GTPase domain"/>
    <property type="match status" value="1"/>
</dbReference>
<dbReference type="SUPFAM" id="SSF55307">
    <property type="entry name" value="Tubulin C-terminal domain-like"/>
    <property type="match status" value="1"/>
</dbReference>
<evidence type="ECO:0000259" key="4">
    <source>
        <dbReference type="SMART" id="SM00864"/>
    </source>
</evidence>
<keyword evidence="7" id="KW-1185">Reference proteome</keyword>
<dbReference type="PRINTS" id="PR00423">
    <property type="entry name" value="CELLDVISFTSZ"/>
</dbReference>
<dbReference type="PROSITE" id="PS01135">
    <property type="entry name" value="FTSZ_2"/>
    <property type="match status" value="1"/>
</dbReference>
<evidence type="ECO:0000259" key="5">
    <source>
        <dbReference type="SMART" id="SM00865"/>
    </source>
</evidence>
<dbReference type="EMBL" id="AP006497">
    <property type="protein sequence ID" value="BAM81466.1"/>
    <property type="molecule type" value="Genomic_DNA"/>
</dbReference>
<dbReference type="FunFam" id="3.40.50.1440:FF:000001">
    <property type="entry name" value="Cell division protein FtsZ"/>
    <property type="match status" value="1"/>
</dbReference>
<evidence type="ECO:0000313" key="7">
    <source>
        <dbReference type="Proteomes" id="UP000007014"/>
    </source>
</evidence>
<dbReference type="AlphaFoldDB" id="M1UUD7"/>
<dbReference type="InterPro" id="IPR008280">
    <property type="entry name" value="Tub_FtsZ_C"/>
</dbReference>
<evidence type="ECO:0000256" key="2">
    <source>
        <dbReference type="ARBA" id="ARBA00022741"/>
    </source>
</evidence>
<dbReference type="Pfam" id="PF12327">
    <property type="entry name" value="FtsZ_C"/>
    <property type="match status" value="1"/>
</dbReference>
<reference evidence="6 7" key="2">
    <citation type="journal article" date="2007" name="BMC Biol.">
        <title>A 100%-complete sequence reveals unusually simple genomic features in the hot-spring red alga Cyanidioschyzon merolae.</title>
        <authorList>
            <person name="Nozaki H."/>
            <person name="Takano H."/>
            <person name="Misumi O."/>
            <person name="Terasawa K."/>
            <person name="Matsuzaki M."/>
            <person name="Maruyama S."/>
            <person name="Nishida K."/>
            <person name="Yagisawa F."/>
            <person name="Yoshida Y."/>
            <person name="Fujiwara T."/>
            <person name="Takio S."/>
            <person name="Tamura K."/>
            <person name="Chung S.J."/>
            <person name="Nakamura S."/>
            <person name="Kuroiwa H."/>
            <person name="Tanaka K."/>
            <person name="Sato N."/>
            <person name="Kuroiwa T."/>
        </authorList>
    </citation>
    <scope>NUCLEOTIDE SEQUENCE [LARGE SCALE GENOMIC DNA]</scope>
    <source>
        <strain evidence="6 7">10D</strain>
    </source>
</reference>
<dbReference type="GO" id="GO:0051301">
    <property type="term" value="P:cell division"/>
    <property type="evidence" value="ECO:0007669"/>
    <property type="project" value="TreeGrafter"/>
</dbReference>
<dbReference type="NCBIfam" id="TIGR00065">
    <property type="entry name" value="ftsZ"/>
    <property type="match status" value="1"/>
</dbReference>
<dbReference type="InterPro" id="IPR036525">
    <property type="entry name" value="Tubulin/FtsZ_GTPase_sf"/>
</dbReference>
<dbReference type="InterPro" id="IPR003008">
    <property type="entry name" value="Tubulin_FtsZ_GTPase"/>
</dbReference>
<dbReference type="InterPro" id="IPR018316">
    <property type="entry name" value="Tubulin/FtsZ_2-layer-sand-dom"/>
</dbReference>
<keyword evidence="3" id="KW-0342">GTP-binding</keyword>
<dbReference type="SMART" id="SM00864">
    <property type="entry name" value="Tubulin"/>
    <property type="match status" value="1"/>
</dbReference>
<reference evidence="6 7" key="1">
    <citation type="journal article" date="2004" name="Nature">
        <title>Genome sequence of the ultrasmall unicellular red alga Cyanidioschyzon merolae 10D.</title>
        <authorList>
            <person name="Matsuzaki M."/>
            <person name="Misumi O."/>
            <person name="Shin-i T."/>
            <person name="Maruyama S."/>
            <person name="Takahara M."/>
            <person name="Miyagishima S."/>
            <person name="Mori T."/>
            <person name="Nishida K."/>
            <person name="Yagisawa F."/>
            <person name="Nishida K."/>
            <person name="Yoshida Y."/>
            <person name="Nishimura Y."/>
            <person name="Nakao S."/>
            <person name="Kobayashi T."/>
            <person name="Momoyama Y."/>
            <person name="Higashiyama T."/>
            <person name="Minoda A."/>
            <person name="Sano M."/>
            <person name="Nomoto H."/>
            <person name="Oishi K."/>
            <person name="Hayashi H."/>
            <person name="Ohta F."/>
            <person name="Nishizaka S."/>
            <person name="Haga S."/>
            <person name="Miura S."/>
            <person name="Morishita T."/>
            <person name="Kabeya Y."/>
            <person name="Terasawa K."/>
            <person name="Suzuki Y."/>
            <person name="Ishii Y."/>
            <person name="Asakawa S."/>
            <person name="Takano H."/>
            <person name="Ohta N."/>
            <person name="Kuroiwa H."/>
            <person name="Tanaka K."/>
            <person name="Shimizu N."/>
            <person name="Sugano S."/>
            <person name="Sato N."/>
            <person name="Nozaki H."/>
            <person name="Ogasawara N."/>
            <person name="Kohara Y."/>
            <person name="Kuroiwa T."/>
        </authorList>
    </citation>
    <scope>NUCLEOTIDE SEQUENCE [LARGE SCALE GENOMIC DNA]</scope>
    <source>
        <strain evidence="6 7">10D</strain>
    </source>
</reference>
<evidence type="ECO:0000313" key="6">
    <source>
        <dbReference type="EMBL" id="BAM81466.1"/>
    </source>
</evidence>
<gene>
    <name evidence="6" type="ORF">CYME_CMO089C</name>
</gene>
<evidence type="ECO:0000256" key="1">
    <source>
        <dbReference type="ARBA" id="ARBA00009690"/>
    </source>
</evidence>